<evidence type="ECO:0000313" key="8">
    <source>
        <dbReference type="EMBL" id="PCG10521.1"/>
    </source>
</evidence>
<organism evidence="8 9">
    <name type="scientific">Sphingomonas ginsenosidimutans</name>
    <dbReference type="NCBI Taxonomy" id="862134"/>
    <lineage>
        <taxon>Bacteria</taxon>
        <taxon>Pseudomonadati</taxon>
        <taxon>Pseudomonadota</taxon>
        <taxon>Alphaproteobacteria</taxon>
        <taxon>Sphingomonadales</taxon>
        <taxon>Sphingomonadaceae</taxon>
        <taxon>Sphingomonas</taxon>
    </lineage>
</organism>
<keyword evidence="5" id="KW-0998">Cell outer membrane</keyword>
<dbReference type="Pfam" id="PF06629">
    <property type="entry name" value="MipA"/>
    <property type="match status" value="1"/>
</dbReference>
<dbReference type="AlphaFoldDB" id="A0A2A4I2M0"/>
<evidence type="ECO:0000256" key="4">
    <source>
        <dbReference type="ARBA" id="ARBA00023136"/>
    </source>
</evidence>
<feature type="chain" id="PRO_5012224035" description="MipA/OmpV family protein" evidence="7">
    <location>
        <begin position="26"/>
        <end position="288"/>
    </location>
</feature>
<dbReference type="PANTHER" id="PTHR38776:SF1">
    <property type="entry name" value="MLTA-INTERACTING PROTEIN-RELATED"/>
    <property type="match status" value="1"/>
</dbReference>
<feature type="signal peptide" evidence="7">
    <location>
        <begin position="1"/>
        <end position="25"/>
    </location>
</feature>
<evidence type="ECO:0000313" key="9">
    <source>
        <dbReference type="Proteomes" id="UP000218784"/>
    </source>
</evidence>
<keyword evidence="3 7" id="KW-0732">Signal</keyword>
<evidence type="ECO:0000256" key="5">
    <source>
        <dbReference type="ARBA" id="ARBA00023237"/>
    </source>
</evidence>
<dbReference type="InterPro" id="IPR010583">
    <property type="entry name" value="MipA"/>
</dbReference>
<dbReference type="EMBL" id="NWVD01000001">
    <property type="protein sequence ID" value="PCG10521.1"/>
    <property type="molecule type" value="Genomic_DNA"/>
</dbReference>
<gene>
    <name evidence="8" type="ORF">COA17_03675</name>
</gene>
<evidence type="ECO:0000256" key="7">
    <source>
        <dbReference type="SAM" id="SignalP"/>
    </source>
</evidence>
<comment type="subcellular location">
    <subcellularLocation>
        <location evidence="1">Cell outer membrane</location>
    </subcellularLocation>
</comment>
<comment type="caution">
    <text evidence="8">The sequence shown here is derived from an EMBL/GenBank/DDBJ whole genome shotgun (WGS) entry which is preliminary data.</text>
</comment>
<evidence type="ECO:0000256" key="3">
    <source>
        <dbReference type="ARBA" id="ARBA00022729"/>
    </source>
</evidence>
<reference evidence="8 9" key="1">
    <citation type="submission" date="2017-09" db="EMBL/GenBank/DDBJ databases">
        <title>Sphingomonas ginsenosidimutans KACC 14949, whole genome shotgun sequence.</title>
        <authorList>
            <person name="Feng G."/>
            <person name="Zhu H."/>
        </authorList>
    </citation>
    <scope>NUCLEOTIDE SEQUENCE [LARGE SCALE GENOMIC DNA]</scope>
    <source>
        <strain evidence="8 9">KACC 14949</strain>
    </source>
</reference>
<proteinExistence type="inferred from homology"/>
<evidence type="ECO:0000256" key="6">
    <source>
        <dbReference type="SAM" id="MobiDB-lite"/>
    </source>
</evidence>
<accession>A0A2A4I2M0</accession>
<evidence type="ECO:0000256" key="2">
    <source>
        <dbReference type="ARBA" id="ARBA00005722"/>
    </source>
</evidence>
<dbReference type="RefSeq" id="WP_096610201.1">
    <property type="nucleotide sequence ID" value="NZ_NWVD01000001.1"/>
</dbReference>
<dbReference type="PANTHER" id="PTHR38776">
    <property type="entry name" value="MLTA-INTERACTING PROTEIN-RELATED"/>
    <property type="match status" value="1"/>
</dbReference>
<protein>
    <recommendedName>
        <fullName evidence="10">MipA/OmpV family protein</fullName>
    </recommendedName>
</protein>
<keyword evidence="9" id="KW-1185">Reference proteome</keyword>
<comment type="similarity">
    <text evidence="2">Belongs to the MipA/OmpV family.</text>
</comment>
<evidence type="ECO:0000256" key="1">
    <source>
        <dbReference type="ARBA" id="ARBA00004442"/>
    </source>
</evidence>
<keyword evidence="4" id="KW-0472">Membrane</keyword>
<dbReference type="Proteomes" id="UP000218784">
    <property type="component" value="Unassembled WGS sequence"/>
</dbReference>
<name>A0A2A4I2M0_9SPHN</name>
<sequence>MPRTLAHLPIAATLAFAVSATPAAARPRDDASPPRAKVKTPRGGLDIVGDRDTRPRRIRVMLGPQFNPAFPGDDRMRLSPIVSISKARGNDPFPFGAPGDGNALTLIHAGRFEAGPMFQLTGKRDADDLGGGLPRVSRSLEPGVFAQVWPIDAVRLRADVRHGVTGHNGLISQLAADYVARDGDRWLFSLGPRVQLSDRRYQRAWFGVDADTAARTGLARFDPSGGAHAVGAVGRAIVALDQRWSVQAVGRWDRLIGDAGDSPIIGRADSRNQVSAGVALGYTFTIGR</sequence>
<evidence type="ECO:0008006" key="10">
    <source>
        <dbReference type="Google" id="ProtNLM"/>
    </source>
</evidence>
<dbReference type="GO" id="GO:0009279">
    <property type="term" value="C:cell outer membrane"/>
    <property type="evidence" value="ECO:0007669"/>
    <property type="project" value="UniProtKB-SubCell"/>
</dbReference>
<feature type="region of interest" description="Disordered" evidence="6">
    <location>
        <begin position="22"/>
        <end position="51"/>
    </location>
</feature>